<dbReference type="RefSeq" id="XP_025411844.1">
    <property type="nucleotide sequence ID" value="XM_025556059.1"/>
</dbReference>
<feature type="signal peptide" evidence="1">
    <location>
        <begin position="1"/>
        <end position="26"/>
    </location>
</feature>
<evidence type="ECO:0000313" key="2">
    <source>
        <dbReference type="Proteomes" id="UP000694846"/>
    </source>
</evidence>
<keyword evidence="1" id="KW-0732">Signal</keyword>
<dbReference type="AlphaFoldDB" id="A0A8B8FLP7"/>
<organism evidence="2 3">
    <name type="scientific">Sipha flava</name>
    <name type="common">yellow sugarcane aphid</name>
    <dbReference type="NCBI Taxonomy" id="143950"/>
    <lineage>
        <taxon>Eukaryota</taxon>
        <taxon>Metazoa</taxon>
        <taxon>Ecdysozoa</taxon>
        <taxon>Arthropoda</taxon>
        <taxon>Hexapoda</taxon>
        <taxon>Insecta</taxon>
        <taxon>Pterygota</taxon>
        <taxon>Neoptera</taxon>
        <taxon>Paraneoptera</taxon>
        <taxon>Hemiptera</taxon>
        <taxon>Sternorrhyncha</taxon>
        <taxon>Aphidomorpha</taxon>
        <taxon>Aphidoidea</taxon>
        <taxon>Aphididae</taxon>
        <taxon>Sipha</taxon>
    </lineage>
</organism>
<proteinExistence type="predicted"/>
<evidence type="ECO:0000313" key="3">
    <source>
        <dbReference type="RefSeq" id="XP_025411844.1"/>
    </source>
</evidence>
<accession>A0A8B8FLP7</accession>
<protein>
    <submittedName>
        <fullName evidence="3">Uncharacterized protein LOC112684508</fullName>
    </submittedName>
</protein>
<name>A0A8B8FLP7_9HEMI</name>
<dbReference type="Proteomes" id="UP000694846">
    <property type="component" value="Unplaced"/>
</dbReference>
<sequence>MVCHAFFNSFFQLWRELLNVFVALYSLEWNRIQRVIGANDNIQIKPSYKIKKTWYVFIQYLTLKFLYDINVFVKYLKLYIVYFAHSGLQINELTNAQTPV</sequence>
<reference evidence="3" key="1">
    <citation type="submission" date="2025-08" db="UniProtKB">
        <authorList>
            <consortium name="RefSeq"/>
        </authorList>
    </citation>
    <scope>IDENTIFICATION</scope>
    <source>
        <tissue evidence="3">Whole body</tissue>
    </source>
</reference>
<keyword evidence="2" id="KW-1185">Reference proteome</keyword>
<gene>
    <name evidence="3" type="primary">LOC112684508</name>
</gene>
<dbReference type="GeneID" id="112684508"/>
<feature type="chain" id="PRO_5034098435" evidence="1">
    <location>
        <begin position="27"/>
        <end position="100"/>
    </location>
</feature>
<evidence type="ECO:0000256" key="1">
    <source>
        <dbReference type="SAM" id="SignalP"/>
    </source>
</evidence>